<protein>
    <recommendedName>
        <fullName evidence="3">DUF559 domain-containing protein</fullName>
    </recommendedName>
</protein>
<gene>
    <name evidence="1" type="ORF">MCHUDSM44219_00413</name>
</gene>
<dbReference type="Proteomes" id="UP000036176">
    <property type="component" value="Unassembled WGS sequence"/>
</dbReference>
<comment type="caution">
    <text evidence="1">The sequence shown here is derived from an EMBL/GenBank/DDBJ whole genome shotgun (WGS) entry which is preliminary data.</text>
</comment>
<evidence type="ECO:0000313" key="1">
    <source>
        <dbReference type="EMBL" id="KMO84652.1"/>
    </source>
</evidence>
<sequence>MEDIIIGTEAVRDGVVTRYELQRWYRPIFGNVHAPKNRMITLRDRIFAAWLFSRREGIVTGLAASALHGSAWVDRDIDIELVFKFPRAPRGIIARDDRIQADEWTRIAGIPVATAERTAFDLGRFRRYDALSRLDALMQVKPYTVDDVMRLTERYKGARGVAKLKAVLPLVDGGAQSPMESWWREVVIDSGFPKPTTQIPVVDEFGRHVRYLDFGWREFQVAVEYDGDQHQTDRTQYLKDRWVIPELRRLRWTVISVVKEDDPVRVIGDLREALVARGWRGAVQIPRYAYASPRRRAHGDAPNLHSGRGSAS</sequence>
<keyword evidence="2" id="KW-1185">Reference proteome</keyword>
<dbReference type="PATRIC" id="fig|1800.3.peg.418"/>
<name>A0A0J6WSB7_MYCCU</name>
<dbReference type="AlphaFoldDB" id="A0A0J6WSB7"/>
<dbReference type="RefSeq" id="WP_236695318.1">
    <property type="nucleotide sequence ID" value="NZ_JYNX01000012.1"/>
</dbReference>
<evidence type="ECO:0008006" key="3">
    <source>
        <dbReference type="Google" id="ProtNLM"/>
    </source>
</evidence>
<proteinExistence type="predicted"/>
<accession>A0A0J6WSB7</accession>
<organism evidence="1 2">
    <name type="scientific">Mycolicibacterium chubuense</name>
    <name type="common">Mycobacterium chubuense</name>
    <dbReference type="NCBI Taxonomy" id="1800"/>
    <lineage>
        <taxon>Bacteria</taxon>
        <taxon>Bacillati</taxon>
        <taxon>Actinomycetota</taxon>
        <taxon>Actinomycetes</taxon>
        <taxon>Mycobacteriales</taxon>
        <taxon>Mycobacteriaceae</taxon>
        <taxon>Mycolicibacterium</taxon>
    </lineage>
</organism>
<dbReference type="EMBL" id="JYNX01000012">
    <property type="protein sequence ID" value="KMO84652.1"/>
    <property type="molecule type" value="Genomic_DNA"/>
</dbReference>
<evidence type="ECO:0000313" key="2">
    <source>
        <dbReference type="Proteomes" id="UP000036176"/>
    </source>
</evidence>
<reference evidence="1 2" key="1">
    <citation type="journal article" date="2015" name="Genome Biol. Evol.">
        <title>Characterization of Three Mycobacterium spp. with Potential Use in Bioremediation by Genome Sequencing and Comparative Genomics.</title>
        <authorList>
            <person name="Das S."/>
            <person name="Pettersson B.M."/>
            <person name="Behra P.R."/>
            <person name="Ramesh M."/>
            <person name="Dasgupta S."/>
            <person name="Bhattacharya A."/>
            <person name="Kirsebom L.A."/>
        </authorList>
    </citation>
    <scope>NUCLEOTIDE SEQUENCE [LARGE SCALE GENOMIC DNA]</scope>
    <source>
        <strain evidence="1 2">DSM 44219</strain>
    </source>
</reference>